<dbReference type="Pfam" id="PF07814">
    <property type="entry name" value="WAPL"/>
    <property type="match status" value="1"/>
</dbReference>
<protein>
    <recommendedName>
        <fullName evidence="3">Wings apart-like protein C-terminal domain-containing protein</fullName>
    </recommendedName>
</protein>
<comment type="caution">
    <text evidence="4">The sequence shown here is derived from an EMBL/GenBank/DDBJ whole genome shotgun (WGS) entry which is preliminary data.</text>
</comment>
<dbReference type="RefSeq" id="XP_005649205.1">
    <property type="nucleotide sequence ID" value="XM_005649148.1"/>
</dbReference>
<keyword evidence="5" id="KW-1185">Reference proteome</keyword>
<sequence length="605" mass="63328">MSRGQGQETDMDSAAATSAQESGEQFEIQDNVVYALDGLTRSASPAVRQESAAKIAEVCASQRGRLAMRADGLIQDVMAAGSKLALTQEPIVAVAFSAMLLAFSREKLHQAVLAQKDSLAVMGVLLEAHASADFRACQAKSACGALARLLRDSSLTARLPQSERACPSSLVLTALAGATDPQHSSTASEALKIALHEGGILQRLSDLATHHAKALPISTPRSAARSLWGLNRCLVAIENATFACAANEQHLVAVTVQRGDAAEPSSSQPLPQGPRAMSQPAAISSDAADGLPSQKASSQPISSSSPPHRKSASMRCGSEPQDQPMKLQNSTSGRQNSGKLCAPSVEPKHSSQAADGTPTTSACPRNITFPAWLAQTFAPADKGVPHRGPQRDALQRMLSVLMNLTHNNGPGCSAVLGADGLQTVIGLIDALLGPPEEEADFVRIADRRRLLEGLDLTSTSLGLLINLVEHDSGCRPHLAALPLRHGMRALPLLCRLMQASGAVPEGSVPPSSGSPGLEVTEEQLLANEEEGAASIVEVYAALVLGFIIESDPALRQEVESLLEGGVATVTTAVRRCLQFYVNAGAITRSTEDSLRALLSSLQKGP</sequence>
<evidence type="ECO:0000313" key="4">
    <source>
        <dbReference type="EMBL" id="EIE24661.1"/>
    </source>
</evidence>
<evidence type="ECO:0000256" key="2">
    <source>
        <dbReference type="SAM" id="MobiDB-lite"/>
    </source>
</evidence>
<reference evidence="4 5" key="1">
    <citation type="journal article" date="2012" name="Genome Biol.">
        <title>The genome of the polar eukaryotic microalga coccomyxa subellipsoidea reveals traits of cold adaptation.</title>
        <authorList>
            <person name="Blanc G."/>
            <person name="Agarkova I."/>
            <person name="Grimwood J."/>
            <person name="Kuo A."/>
            <person name="Brueggeman A."/>
            <person name="Dunigan D."/>
            <person name="Gurnon J."/>
            <person name="Ladunga I."/>
            <person name="Lindquist E."/>
            <person name="Lucas S."/>
            <person name="Pangilinan J."/>
            <person name="Proschold T."/>
            <person name="Salamov A."/>
            <person name="Schmutz J."/>
            <person name="Weeks D."/>
            <person name="Yamada T."/>
            <person name="Claverie J.M."/>
            <person name="Grigoriev I."/>
            <person name="Van Etten J."/>
            <person name="Lomsadze A."/>
            <person name="Borodovsky M."/>
        </authorList>
    </citation>
    <scope>NUCLEOTIDE SEQUENCE [LARGE SCALE GENOMIC DNA]</scope>
    <source>
        <strain evidence="4 5">C-169</strain>
    </source>
</reference>
<dbReference type="InterPro" id="IPR039874">
    <property type="entry name" value="WAPL"/>
</dbReference>
<feature type="compositionally biased region" description="Polar residues" evidence="2">
    <location>
        <begin position="350"/>
        <end position="362"/>
    </location>
</feature>
<evidence type="ECO:0000313" key="5">
    <source>
        <dbReference type="Proteomes" id="UP000007264"/>
    </source>
</evidence>
<evidence type="ECO:0000259" key="3">
    <source>
        <dbReference type="Pfam" id="PF07814"/>
    </source>
</evidence>
<feature type="region of interest" description="Disordered" evidence="2">
    <location>
        <begin position="260"/>
        <end position="362"/>
    </location>
</feature>
<accession>I0Z1Z2</accession>
<dbReference type="InterPro" id="IPR022771">
    <property type="entry name" value="WAPL_C"/>
</dbReference>
<evidence type="ECO:0000256" key="1">
    <source>
        <dbReference type="ARBA" id="ARBA00006854"/>
    </source>
</evidence>
<comment type="similarity">
    <text evidence="1">Belongs to the WAPL family.</text>
</comment>
<dbReference type="EMBL" id="AGSI01000005">
    <property type="protein sequence ID" value="EIE24661.1"/>
    <property type="molecule type" value="Genomic_DNA"/>
</dbReference>
<dbReference type="InterPro" id="IPR011989">
    <property type="entry name" value="ARM-like"/>
</dbReference>
<dbReference type="Proteomes" id="UP000007264">
    <property type="component" value="Unassembled WGS sequence"/>
</dbReference>
<dbReference type="AlphaFoldDB" id="I0Z1Z2"/>
<dbReference type="PANTHER" id="PTHR22100">
    <property type="entry name" value="WINGS APART-LIKE PROTEIN HOMOLOG"/>
    <property type="match status" value="1"/>
</dbReference>
<dbReference type="SUPFAM" id="SSF48371">
    <property type="entry name" value="ARM repeat"/>
    <property type="match status" value="1"/>
</dbReference>
<dbReference type="eggNOG" id="KOG2152">
    <property type="taxonomic scope" value="Eukaryota"/>
</dbReference>
<dbReference type="InterPro" id="IPR016024">
    <property type="entry name" value="ARM-type_fold"/>
</dbReference>
<dbReference type="PANTHER" id="PTHR22100:SF13">
    <property type="entry name" value="WINGS APART-LIKE PROTEIN HOMOLOG"/>
    <property type="match status" value="1"/>
</dbReference>
<organism evidence="4 5">
    <name type="scientific">Coccomyxa subellipsoidea (strain C-169)</name>
    <name type="common">Green microalga</name>
    <dbReference type="NCBI Taxonomy" id="574566"/>
    <lineage>
        <taxon>Eukaryota</taxon>
        <taxon>Viridiplantae</taxon>
        <taxon>Chlorophyta</taxon>
        <taxon>core chlorophytes</taxon>
        <taxon>Trebouxiophyceae</taxon>
        <taxon>Trebouxiophyceae incertae sedis</taxon>
        <taxon>Coccomyxaceae</taxon>
        <taxon>Coccomyxa</taxon>
        <taxon>Coccomyxa subellipsoidea</taxon>
    </lineage>
</organism>
<gene>
    <name evidence="4" type="ORF">COCSUDRAFT_62081</name>
</gene>
<dbReference type="GeneID" id="17042662"/>
<dbReference type="KEGG" id="csl:COCSUDRAFT_62081"/>
<proteinExistence type="inferred from homology"/>
<feature type="region of interest" description="Disordered" evidence="2">
    <location>
        <begin position="1"/>
        <end position="24"/>
    </location>
</feature>
<dbReference type="Gene3D" id="1.25.10.10">
    <property type="entry name" value="Leucine-rich Repeat Variant"/>
    <property type="match status" value="1"/>
</dbReference>
<feature type="domain" description="Wings apart-like protein C-terminal" evidence="3">
    <location>
        <begin position="19"/>
        <end position="471"/>
    </location>
</feature>
<feature type="compositionally biased region" description="Low complexity" evidence="2">
    <location>
        <begin position="292"/>
        <end position="306"/>
    </location>
</feature>
<dbReference type="OrthoDB" id="515210at2759"/>
<dbReference type="STRING" id="574566.I0Z1Z2"/>
<name>I0Z1Z2_COCSC</name>
<feature type="compositionally biased region" description="Polar residues" evidence="2">
    <location>
        <begin position="326"/>
        <end position="338"/>
    </location>
</feature>